<evidence type="ECO:0000313" key="2">
    <source>
        <dbReference type="EMBL" id="KUG27092.1"/>
    </source>
</evidence>
<dbReference type="AlphaFoldDB" id="A0A0W8G1P7"/>
<accession>A0A0W8G1P7</accession>
<dbReference type="NCBIfam" id="TIGR00251">
    <property type="entry name" value="DUF167 family protein"/>
    <property type="match status" value="1"/>
</dbReference>
<dbReference type="InterPro" id="IPR036591">
    <property type="entry name" value="YggU-like_sf"/>
</dbReference>
<dbReference type="GO" id="GO:0005737">
    <property type="term" value="C:cytoplasm"/>
    <property type="evidence" value="ECO:0007669"/>
    <property type="project" value="TreeGrafter"/>
</dbReference>
<reference evidence="2" key="1">
    <citation type="journal article" date="2015" name="Proc. Natl. Acad. Sci. U.S.A.">
        <title>Networks of energetic and metabolic interactions define dynamics in microbial communities.</title>
        <authorList>
            <person name="Embree M."/>
            <person name="Liu J.K."/>
            <person name="Al-Bassam M.M."/>
            <person name="Zengler K."/>
        </authorList>
    </citation>
    <scope>NUCLEOTIDE SEQUENCE</scope>
</reference>
<dbReference type="SMART" id="SM01152">
    <property type="entry name" value="DUF167"/>
    <property type="match status" value="1"/>
</dbReference>
<comment type="caution">
    <text evidence="2">The sequence shown here is derived from an EMBL/GenBank/DDBJ whole genome shotgun (WGS) entry which is preliminary data.</text>
</comment>
<evidence type="ECO:0000256" key="1">
    <source>
        <dbReference type="ARBA" id="ARBA00010364"/>
    </source>
</evidence>
<dbReference type="EMBL" id="LNQE01000362">
    <property type="protein sequence ID" value="KUG27092.1"/>
    <property type="molecule type" value="Genomic_DNA"/>
</dbReference>
<dbReference type="PANTHER" id="PTHR13420:SF7">
    <property type="entry name" value="UPF0235 PROTEIN C15ORF40"/>
    <property type="match status" value="1"/>
</dbReference>
<dbReference type="Pfam" id="PF02594">
    <property type="entry name" value="DUF167"/>
    <property type="match status" value="1"/>
</dbReference>
<dbReference type="HAMAP" id="MF_00634">
    <property type="entry name" value="UPF0235"/>
    <property type="match status" value="1"/>
</dbReference>
<proteinExistence type="inferred from homology"/>
<dbReference type="PANTHER" id="PTHR13420">
    <property type="entry name" value="UPF0235 PROTEIN C15ORF40"/>
    <property type="match status" value="1"/>
</dbReference>
<organism evidence="2">
    <name type="scientific">hydrocarbon metagenome</name>
    <dbReference type="NCBI Taxonomy" id="938273"/>
    <lineage>
        <taxon>unclassified sequences</taxon>
        <taxon>metagenomes</taxon>
        <taxon>ecological metagenomes</taxon>
    </lineage>
</organism>
<dbReference type="Gene3D" id="3.30.1200.10">
    <property type="entry name" value="YggU-like"/>
    <property type="match status" value="1"/>
</dbReference>
<gene>
    <name evidence="2" type="ORF">ASZ90_003047</name>
</gene>
<dbReference type="InterPro" id="IPR003746">
    <property type="entry name" value="DUF167"/>
</dbReference>
<sequence>MTGAAPAFISRQGPERWTVLVWAKPGGSVDAVDGVLDGRLMVKVRAKAVDNKANRAVAAVLAERLGLRTRQVEVVSGLTGRRKTVAVTAPEEPDWGVLA</sequence>
<protein>
    <submittedName>
        <fullName evidence="2">Uncharacterized protein</fullName>
    </submittedName>
</protein>
<name>A0A0W8G1P7_9ZZZZ</name>
<comment type="similarity">
    <text evidence="1">Belongs to the UPF0235 family.</text>
</comment>
<dbReference type="SUPFAM" id="SSF69786">
    <property type="entry name" value="YggU-like"/>
    <property type="match status" value="1"/>
</dbReference>